<dbReference type="RefSeq" id="WP_080509542.1">
    <property type="nucleotide sequence ID" value="NZ_CP142381.1"/>
</dbReference>
<keyword evidence="6" id="KW-1185">Reference proteome</keyword>
<evidence type="ECO:0000256" key="1">
    <source>
        <dbReference type="ARBA" id="ARBA00023015"/>
    </source>
</evidence>
<proteinExistence type="predicted"/>
<dbReference type="InterPro" id="IPR018060">
    <property type="entry name" value="HTH_AraC"/>
</dbReference>
<sequence length="44" mass="4643">MEQLASGKTVAQVSDALGYASPSNFIAMFRRALGAPPAQYLASR</sequence>
<dbReference type="InterPro" id="IPR009057">
    <property type="entry name" value="Homeodomain-like_sf"/>
</dbReference>
<reference evidence="5 6" key="1">
    <citation type="submission" date="2021-05" db="EMBL/GenBank/DDBJ databases">
        <title>Draft Whole Genome Sequencing Of Biosensor Chromobacterium violaceum Strain CV026 Reveals A Regulatory RNA In Chromobacterium violaceum Phenotype Regulatory Network.</title>
        <authorList>
            <person name="Hong K.W."/>
            <person name="Chan K.G."/>
            <person name="Chang C.-Y."/>
        </authorList>
    </citation>
    <scope>NUCLEOTIDE SEQUENCE [LARGE SCALE GENOMIC DNA]</scope>
    <source>
        <strain evidence="5 6">ATCC 31532</strain>
    </source>
</reference>
<keyword evidence="1" id="KW-0805">Transcription regulation</keyword>
<gene>
    <name evidence="5" type="ORF">KIF53_16590</name>
</gene>
<dbReference type="PROSITE" id="PS01124">
    <property type="entry name" value="HTH_ARAC_FAMILY_2"/>
    <property type="match status" value="1"/>
</dbReference>
<dbReference type="Pfam" id="PF12833">
    <property type="entry name" value="HTH_18"/>
    <property type="match status" value="1"/>
</dbReference>
<dbReference type="SUPFAM" id="SSF46689">
    <property type="entry name" value="Homeodomain-like"/>
    <property type="match status" value="1"/>
</dbReference>
<evidence type="ECO:0000256" key="2">
    <source>
        <dbReference type="ARBA" id="ARBA00023125"/>
    </source>
</evidence>
<accession>A0ABS7FGS3</accession>
<keyword evidence="3" id="KW-0804">Transcription</keyword>
<evidence type="ECO:0000313" key="6">
    <source>
        <dbReference type="Proteomes" id="UP000711178"/>
    </source>
</evidence>
<comment type="caution">
    <text evidence="5">The sequence shown here is derived from an EMBL/GenBank/DDBJ whole genome shotgun (WGS) entry which is preliminary data.</text>
</comment>
<dbReference type="PANTHER" id="PTHR11019:SF159">
    <property type="entry name" value="TRANSCRIPTIONAL REGULATOR-RELATED"/>
    <property type="match status" value="1"/>
</dbReference>
<dbReference type="PANTHER" id="PTHR11019">
    <property type="entry name" value="HTH-TYPE TRANSCRIPTIONAL REGULATOR NIMR"/>
    <property type="match status" value="1"/>
</dbReference>
<evidence type="ECO:0000313" key="5">
    <source>
        <dbReference type="EMBL" id="MBW8289252.1"/>
    </source>
</evidence>
<name>A0ABS7FGS3_9NEIS</name>
<dbReference type="PRINTS" id="PR00032">
    <property type="entry name" value="HTHARAC"/>
</dbReference>
<evidence type="ECO:0000259" key="4">
    <source>
        <dbReference type="PROSITE" id="PS01124"/>
    </source>
</evidence>
<dbReference type="Gene3D" id="1.10.10.60">
    <property type="entry name" value="Homeodomain-like"/>
    <property type="match status" value="1"/>
</dbReference>
<evidence type="ECO:0000256" key="3">
    <source>
        <dbReference type="ARBA" id="ARBA00023163"/>
    </source>
</evidence>
<dbReference type="GeneID" id="89686620"/>
<dbReference type="Proteomes" id="UP000711178">
    <property type="component" value="Unassembled WGS sequence"/>
</dbReference>
<keyword evidence="2" id="KW-0238">DNA-binding</keyword>
<dbReference type="InterPro" id="IPR020449">
    <property type="entry name" value="Tscrpt_reg_AraC-type_HTH"/>
</dbReference>
<feature type="domain" description="HTH araC/xylS-type" evidence="4">
    <location>
        <begin position="1"/>
        <end position="43"/>
    </location>
</feature>
<organism evidence="5 6">
    <name type="scientific">Chromobacterium subtsugae</name>
    <dbReference type="NCBI Taxonomy" id="251747"/>
    <lineage>
        <taxon>Bacteria</taxon>
        <taxon>Pseudomonadati</taxon>
        <taxon>Pseudomonadota</taxon>
        <taxon>Betaproteobacteria</taxon>
        <taxon>Neisseriales</taxon>
        <taxon>Chromobacteriaceae</taxon>
        <taxon>Chromobacterium</taxon>
    </lineage>
</organism>
<protein>
    <submittedName>
        <fullName evidence="5">Helix-turn-helix domain-containing protein</fullName>
    </submittedName>
</protein>
<dbReference type="EMBL" id="JAHDTB010000016">
    <property type="protein sequence ID" value="MBW8289252.1"/>
    <property type="molecule type" value="Genomic_DNA"/>
</dbReference>